<organism evidence="2 3">
    <name type="scientific">Phytohabitans rumicis</name>
    <dbReference type="NCBI Taxonomy" id="1076125"/>
    <lineage>
        <taxon>Bacteria</taxon>
        <taxon>Bacillati</taxon>
        <taxon>Actinomycetota</taxon>
        <taxon>Actinomycetes</taxon>
        <taxon>Micromonosporales</taxon>
        <taxon>Micromonosporaceae</taxon>
    </lineage>
</organism>
<proteinExistence type="predicted"/>
<gene>
    <name evidence="2" type="ORF">Prum_088470</name>
</gene>
<reference evidence="2 3" key="2">
    <citation type="submission" date="2020-03" db="EMBL/GenBank/DDBJ databases">
        <authorList>
            <person name="Ichikawa N."/>
            <person name="Kimura A."/>
            <person name="Kitahashi Y."/>
            <person name="Uohara A."/>
        </authorList>
    </citation>
    <scope>NUCLEOTIDE SEQUENCE [LARGE SCALE GENOMIC DNA]</scope>
    <source>
        <strain evidence="2 3">NBRC 108638</strain>
    </source>
</reference>
<dbReference type="AlphaFoldDB" id="A0A6V8LR46"/>
<protein>
    <submittedName>
        <fullName evidence="2">Uncharacterized protein</fullName>
    </submittedName>
</protein>
<name>A0A6V8LR46_9ACTN</name>
<keyword evidence="3" id="KW-1185">Reference proteome</keyword>
<sequence>MDDAIITQLGLLLTQTRFARRALEDIERATSTYATFAFTSVIAAGPKFGEPPMIDGALKVYIININDLAPGGGFGAFLEGLLGGVGRFVGNLVGGLAAAPISSVLLAAQIAEILAIAERVERIIGLLGLGAQPQTTGVQPPTPVTGRGEPIGGSTLTAQLQSIRVAIDSLTGLFLAAGGQTQGAAQVSTLPGTPEGERWQRLADSATVVLAGIGRVVDGLIIAIPIALGTMAVLITRLGDVRLAIAETLQFALRNALMLRGAVAVVAFDTVAMVARLAAGVVRVLATTLDGILSAAFDTLKDALLAVLQLVAVVGVAVKFTVDGLLNWLVPTLDAILRHFGDLRVFRVLMHIVRVLPAILPPIFELKNDKPLTLTQDQQKALTDAAKMVFPSPVTPGPPGARPPVTSLPRVPDLSADLAHPDLAKLATGAFDKLRQVTSDGLRSVADTGERGLRTLGTRLDTAAVAEARLSDSTLAGQLAAVRAQSITLAESLVVGEQSTPKTGLETVAQAYERWLTGGGLDTLLGTITRHFSGTEGRAGVPQRIVEGAMDRPRATVQIDEVVIEVEGAGEPGLTPLPPPGPPNPLGPGDFPLPPDRDDIERHARMWFDYNLRGGDSRLPVPT</sequence>
<dbReference type="RefSeq" id="WP_173082701.1">
    <property type="nucleotide sequence ID" value="NZ_BAABJB010000012.1"/>
</dbReference>
<evidence type="ECO:0000313" key="2">
    <source>
        <dbReference type="EMBL" id="GFJ95205.1"/>
    </source>
</evidence>
<feature type="compositionally biased region" description="Pro residues" evidence="1">
    <location>
        <begin position="575"/>
        <end position="594"/>
    </location>
</feature>
<dbReference type="EMBL" id="BLPG01000001">
    <property type="protein sequence ID" value="GFJ95205.1"/>
    <property type="molecule type" value="Genomic_DNA"/>
</dbReference>
<evidence type="ECO:0000313" key="3">
    <source>
        <dbReference type="Proteomes" id="UP000482960"/>
    </source>
</evidence>
<dbReference type="Proteomes" id="UP000482960">
    <property type="component" value="Unassembled WGS sequence"/>
</dbReference>
<reference evidence="2 3" key="1">
    <citation type="submission" date="2020-03" db="EMBL/GenBank/DDBJ databases">
        <title>Whole genome shotgun sequence of Phytohabitans rumicis NBRC 108638.</title>
        <authorList>
            <person name="Komaki H."/>
            <person name="Tamura T."/>
        </authorList>
    </citation>
    <scope>NUCLEOTIDE SEQUENCE [LARGE SCALE GENOMIC DNA]</scope>
    <source>
        <strain evidence="2 3">NBRC 108638</strain>
    </source>
</reference>
<feature type="region of interest" description="Disordered" evidence="1">
    <location>
        <begin position="569"/>
        <end position="598"/>
    </location>
</feature>
<accession>A0A6V8LR46</accession>
<comment type="caution">
    <text evidence="2">The sequence shown here is derived from an EMBL/GenBank/DDBJ whole genome shotgun (WGS) entry which is preliminary data.</text>
</comment>
<evidence type="ECO:0000256" key="1">
    <source>
        <dbReference type="SAM" id="MobiDB-lite"/>
    </source>
</evidence>